<evidence type="ECO:0000313" key="2">
    <source>
        <dbReference type="Proteomes" id="UP000709295"/>
    </source>
</evidence>
<keyword evidence="2" id="KW-1185">Reference proteome</keyword>
<dbReference type="Proteomes" id="UP000709295">
    <property type="component" value="Unassembled WGS sequence"/>
</dbReference>
<accession>A0A8J5ITF8</accession>
<evidence type="ECO:0000313" key="1">
    <source>
        <dbReference type="EMBL" id="KAG6960356.1"/>
    </source>
</evidence>
<dbReference type="EMBL" id="JAENGY010000562">
    <property type="protein sequence ID" value="KAG6960356.1"/>
    <property type="molecule type" value="Genomic_DNA"/>
</dbReference>
<gene>
    <name evidence="1" type="ORF">JG688_00009637</name>
</gene>
<proteinExistence type="predicted"/>
<sequence>MDIHLLSLQAQIYLQAEVLNLVSNTQVNDATIGGVMGKLFGLRKDVCVVDAGTVGRDVSALEAESLTKLEQRFTGATQ</sequence>
<comment type="caution">
    <text evidence="1">The sequence shown here is derived from an EMBL/GenBank/DDBJ whole genome shotgun (WGS) entry which is preliminary data.</text>
</comment>
<organism evidence="1 2">
    <name type="scientific">Phytophthora aleatoria</name>
    <dbReference type="NCBI Taxonomy" id="2496075"/>
    <lineage>
        <taxon>Eukaryota</taxon>
        <taxon>Sar</taxon>
        <taxon>Stramenopiles</taxon>
        <taxon>Oomycota</taxon>
        <taxon>Peronosporomycetes</taxon>
        <taxon>Peronosporales</taxon>
        <taxon>Peronosporaceae</taxon>
        <taxon>Phytophthora</taxon>
    </lineage>
</organism>
<dbReference type="AlphaFoldDB" id="A0A8J5ITF8"/>
<protein>
    <submittedName>
        <fullName evidence="1">Uncharacterized protein</fullName>
    </submittedName>
</protein>
<reference evidence="1" key="1">
    <citation type="submission" date="2021-01" db="EMBL/GenBank/DDBJ databases">
        <title>Phytophthora aleatoria, a newly-described species from Pinus radiata is distinct from Phytophthora cactorum isolates based on comparative genomics.</title>
        <authorList>
            <person name="Mcdougal R."/>
            <person name="Panda P."/>
            <person name="Williams N."/>
            <person name="Studholme D.J."/>
        </authorList>
    </citation>
    <scope>NUCLEOTIDE SEQUENCE</scope>
    <source>
        <strain evidence="1">NZFS 4037</strain>
    </source>
</reference>
<name>A0A8J5ITF8_9STRA</name>